<protein>
    <recommendedName>
        <fullName evidence="15">Switch-associated protein 70</fullName>
    </recommendedName>
</protein>
<reference evidence="19" key="1">
    <citation type="submission" date="2018-05" db="EMBL/GenBank/DDBJ databases">
        <title>Whole genome of Theropithecus gelada.</title>
        <authorList>
            <person name="Chiou K.L."/>
            <person name="Snyder-Mackler N."/>
        </authorList>
    </citation>
    <scope>NUCLEOTIDE SEQUENCE [LARGE SCALE GENOMIC DNA]</scope>
</reference>
<dbReference type="InterPro" id="IPR011992">
    <property type="entry name" value="EF-hand-dom_pair"/>
</dbReference>
<keyword evidence="20" id="KW-1185">Reference proteome</keyword>
<evidence type="ECO:0000259" key="18">
    <source>
        <dbReference type="PROSITE" id="PS50222"/>
    </source>
</evidence>
<dbReference type="GO" id="GO:0030027">
    <property type="term" value="C:lamellipodium"/>
    <property type="evidence" value="ECO:0007669"/>
    <property type="project" value="UniProtKB-SubCell"/>
</dbReference>
<keyword evidence="7" id="KW-0597">Phosphoprotein</keyword>
<reference evidence="19" key="2">
    <citation type="submission" date="2025-08" db="UniProtKB">
        <authorList>
            <consortium name="Ensembl"/>
        </authorList>
    </citation>
    <scope>IDENTIFICATION</scope>
</reference>
<evidence type="ECO:0000256" key="15">
    <source>
        <dbReference type="ARBA" id="ARBA00074876"/>
    </source>
</evidence>
<evidence type="ECO:0000256" key="6">
    <source>
        <dbReference type="ARBA" id="ARBA00022490"/>
    </source>
</evidence>
<dbReference type="InterPro" id="IPR057836">
    <property type="entry name" value="EF-hand_SWAP70_N"/>
</dbReference>
<gene>
    <name evidence="19" type="primary">SWAP70</name>
</gene>
<feature type="coiled-coil region" evidence="16">
    <location>
        <begin position="316"/>
        <end position="494"/>
    </location>
</feature>
<evidence type="ECO:0000256" key="1">
    <source>
        <dbReference type="ARBA" id="ARBA00004123"/>
    </source>
</evidence>
<evidence type="ECO:0000256" key="9">
    <source>
        <dbReference type="ARBA" id="ARBA00023125"/>
    </source>
</evidence>
<dbReference type="SMART" id="SM00233">
    <property type="entry name" value="PH"/>
    <property type="match status" value="1"/>
</dbReference>
<dbReference type="PANTHER" id="PTHR14383:SF6">
    <property type="entry name" value="SWITCH-ASSOCIATED PROTEIN 70"/>
    <property type="match status" value="1"/>
</dbReference>
<evidence type="ECO:0000256" key="5">
    <source>
        <dbReference type="ARBA" id="ARBA00022475"/>
    </source>
</evidence>
<dbReference type="FunFam" id="2.30.29.30:FF:000175">
    <property type="entry name" value="switch-associated protein 70 isoform X2"/>
    <property type="match status" value="1"/>
</dbReference>
<dbReference type="GO" id="GO:0005634">
    <property type="term" value="C:nucleus"/>
    <property type="evidence" value="ECO:0007669"/>
    <property type="project" value="UniProtKB-SubCell"/>
</dbReference>
<keyword evidence="12" id="KW-0966">Cell projection</keyword>
<dbReference type="Gene3D" id="2.30.29.30">
    <property type="entry name" value="Pleckstrin-homology domain (PH domain)/Phosphotyrosine-binding domain (PTB)"/>
    <property type="match status" value="1"/>
</dbReference>
<keyword evidence="11" id="KW-0539">Nucleus</keyword>
<evidence type="ECO:0000256" key="10">
    <source>
        <dbReference type="ARBA" id="ARBA00023136"/>
    </source>
</evidence>
<name>A0A8D2FHP6_THEGE</name>
<dbReference type="Proteomes" id="UP000694411">
    <property type="component" value="Chromosome 14"/>
</dbReference>
<proteinExistence type="predicted"/>
<dbReference type="GO" id="GO:0005886">
    <property type="term" value="C:plasma membrane"/>
    <property type="evidence" value="ECO:0007669"/>
    <property type="project" value="UniProtKB-SubCell"/>
</dbReference>
<dbReference type="CDD" id="cd13273">
    <property type="entry name" value="PH_SWAP-70"/>
    <property type="match status" value="1"/>
</dbReference>
<dbReference type="Pfam" id="PF00169">
    <property type="entry name" value="PH"/>
    <property type="match status" value="1"/>
</dbReference>
<dbReference type="InterPro" id="IPR011993">
    <property type="entry name" value="PH-like_dom_sf"/>
</dbReference>
<dbReference type="SUPFAM" id="SSF47473">
    <property type="entry name" value="EF-hand"/>
    <property type="match status" value="1"/>
</dbReference>
<evidence type="ECO:0000256" key="16">
    <source>
        <dbReference type="SAM" id="Coils"/>
    </source>
</evidence>
<evidence type="ECO:0000313" key="19">
    <source>
        <dbReference type="Ensembl" id="ENSTGEP00000020850.1"/>
    </source>
</evidence>
<accession>A0A8D2FHP6</accession>
<dbReference type="InterPro" id="IPR002048">
    <property type="entry name" value="EF_hand_dom"/>
</dbReference>
<dbReference type="PROSITE" id="PS50003">
    <property type="entry name" value="PH_DOMAIN"/>
    <property type="match status" value="1"/>
</dbReference>
<dbReference type="PROSITE" id="PS50222">
    <property type="entry name" value="EF_HAND_2"/>
    <property type="match status" value="1"/>
</dbReference>
<evidence type="ECO:0000256" key="7">
    <source>
        <dbReference type="ARBA" id="ARBA00022553"/>
    </source>
</evidence>
<evidence type="ECO:0000259" key="17">
    <source>
        <dbReference type="PROSITE" id="PS50003"/>
    </source>
</evidence>
<reference evidence="19" key="3">
    <citation type="submission" date="2025-09" db="UniProtKB">
        <authorList>
            <consortium name="Ensembl"/>
        </authorList>
    </citation>
    <scope>IDENTIFICATION</scope>
</reference>
<evidence type="ECO:0000256" key="12">
    <source>
        <dbReference type="ARBA" id="ARBA00023273"/>
    </source>
</evidence>
<evidence type="ECO:0000256" key="2">
    <source>
        <dbReference type="ARBA" id="ARBA00004236"/>
    </source>
</evidence>
<dbReference type="SUPFAM" id="SSF50729">
    <property type="entry name" value="PH domain-like"/>
    <property type="match status" value="1"/>
</dbReference>
<keyword evidence="10" id="KW-0472">Membrane</keyword>
<dbReference type="InterPro" id="IPR057837">
    <property type="entry name" value="PH_SWAP70"/>
</dbReference>
<comment type="subunit">
    <text evidence="14">The SWAP complex consists of NPM1, NCL, PARP1 and SWAP70.</text>
</comment>
<feature type="domain" description="PH" evidence="17">
    <location>
        <begin position="210"/>
        <end position="306"/>
    </location>
</feature>
<evidence type="ECO:0000256" key="4">
    <source>
        <dbReference type="ARBA" id="ARBA00004510"/>
    </source>
</evidence>
<dbReference type="Ensembl" id="ENSTGET00000024838.1">
    <property type="protein sequence ID" value="ENSTGEP00000020850.1"/>
    <property type="gene ID" value="ENSTGEG00000016784.1"/>
</dbReference>
<organism evidence="19 20">
    <name type="scientific">Theropithecus gelada</name>
    <name type="common">Gelada baboon</name>
    <dbReference type="NCBI Taxonomy" id="9565"/>
    <lineage>
        <taxon>Eukaryota</taxon>
        <taxon>Metazoa</taxon>
        <taxon>Chordata</taxon>
        <taxon>Craniata</taxon>
        <taxon>Vertebrata</taxon>
        <taxon>Euteleostomi</taxon>
        <taxon>Mammalia</taxon>
        <taxon>Eutheria</taxon>
        <taxon>Euarchontoglires</taxon>
        <taxon>Primates</taxon>
        <taxon>Haplorrhini</taxon>
        <taxon>Catarrhini</taxon>
        <taxon>Cercopithecidae</taxon>
        <taxon>Cercopithecinae</taxon>
        <taxon>Theropithecus</taxon>
    </lineage>
</organism>
<evidence type="ECO:0000256" key="13">
    <source>
        <dbReference type="ARBA" id="ARBA00059750"/>
    </source>
</evidence>
<keyword evidence="6" id="KW-0963">Cytoplasm</keyword>
<dbReference type="AlphaFoldDB" id="A0A8D2FHP6"/>
<sequence>MGSLKDELLKAIWHAFTALDQDHSGKVSKSQLKVLSHNLCTVLKVPHDPVALEEHFRDDDEGPVSNQGYMPYLNRFILEKVQDNFDKIEFNRMCWTLCVKKNLTKNPLLITEEDAFKVWVIFNFLSEDKYPLIIVSEEIEYLLKKLTEAMGGGWQQEQFEHYKINFDDSKNGLSAWELIELIGNGQFSKGMDRQTVSMAINEVFNELILDVLKQGYMMKKGHRRKNWTERWFVLKPNIISYYVSEDLKDKKGDILLDENCCVESLPDKDGKKCLFLVKCFDKTFEISASDKKKKQEWIQAIHSTIHLLKLGSPPPHKEARQRRKELRKKQLAEQEELERQMKELQVANESKQQELEAVRKIRQQMEEQVAQKSSELEQYLQRVRELEDMYLKLQEALEDERQARQDEETVRKLQARLLEEESSKRAELEKWHLEQQQAIQTTEAEKQELENQRVLKEQALQEAMEQLEQLELERKQALEQYEEVKKKLEMATHKTKSWKDKVAHHEGLIRLIEPGSKNPHLITNWGPAAFTEAELEEREKNWKEKKTTE</sequence>
<evidence type="ECO:0000256" key="11">
    <source>
        <dbReference type="ARBA" id="ARBA00023242"/>
    </source>
</evidence>
<keyword evidence="9" id="KW-0238">DNA-binding</keyword>
<keyword evidence="5" id="KW-1003">Cell membrane</keyword>
<dbReference type="InterPro" id="IPR001849">
    <property type="entry name" value="PH_domain"/>
</dbReference>
<dbReference type="GO" id="GO:0003677">
    <property type="term" value="F:DNA binding"/>
    <property type="evidence" value="ECO:0007669"/>
    <property type="project" value="UniProtKB-KW"/>
</dbReference>
<evidence type="ECO:0000313" key="20">
    <source>
        <dbReference type="Proteomes" id="UP000694411"/>
    </source>
</evidence>
<feature type="domain" description="EF-hand" evidence="18">
    <location>
        <begin position="7"/>
        <end position="42"/>
    </location>
</feature>
<dbReference type="Pfam" id="PF25530">
    <property type="entry name" value="EF-hand_SWAP70_N"/>
    <property type="match status" value="1"/>
</dbReference>
<dbReference type="GO" id="GO:0005509">
    <property type="term" value="F:calcium ion binding"/>
    <property type="evidence" value="ECO:0007669"/>
    <property type="project" value="InterPro"/>
</dbReference>
<evidence type="ECO:0000256" key="14">
    <source>
        <dbReference type="ARBA" id="ARBA00066244"/>
    </source>
</evidence>
<keyword evidence="8 16" id="KW-0175">Coiled coil</keyword>
<evidence type="ECO:0000256" key="8">
    <source>
        <dbReference type="ARBA" id="ARBA00023054"/>
    </source>
</evidence>
<evidence type="ECO:0000256" key="3">
    <source>
        <dbReference type="ARBA" id="ARBA00004496"/>
    </source>
</evidence>
<dbReference type="GO" id="GO:0005737">
    <property type="term" value="C:cytoplasm"/>
    <property type="evidence" value="ECO:0007669"/>
    <property type="project" value="UniProtKB-SubCell"/>
</dbReference>
<dbReference type="PANTHER" id="PTHR14383">
    <property type="entry name" value="SWAP-70 RECOMBINASE"/>
    <property type="match status" value="1"/>
</dbReference>
<comment type="function">
    <text evidence="13">Phosphatidylinositol 3,4,5-trisphosphate-dependent guanine nucleotide exchange factor (GEF) which, independently of RAS, transduces signals from tyrosine kinase receptors to RAC. It also mediates signaling of membrane ruffling. Regulates the actin cytoskeleton as an effector or adapter protein in response to agonist stimulated phosphatidylinositol (3,4)-bisphosphate production and cell protrusion.</text>
</comment>
<comment type="subcellular location">
    <subcellularLocation>
        <location evidence="2">Cell membrane</location>
    </subcellularLocation>
    <subcellularLocation>
        <location evidence="4">Cell projection</location>
        <location evidence="4">Lamellipodium</location>
    </subcellularLocation>
    <subcellularLocation>
        <location evidence="3">Cytoplasm</location>
    </subcellularLocation>
    <subcellularLocation>
        <location evidence="1">Nucleus</location>
    </subcellularLocation>
</comment>